<evidence type="ECO:0000256" key="2">
    <source>
        <dbReference type="SAM" id="SignalP"/>
    </source>
</evidence>
<evidence type="ECO:0000256" key="1">
    <source>
        <dbReference type="SAM" id="MobiDB-lite"/>
    </source>
</evidence>
<feature type="compositionally biased region" description="Pro residues" evidence="1">
    <location>
        <begin position="29"/>
        <end position="43"/>
    </location>
</feature>
<name>A0A8E0NE20_9CAUL</name>
<dbReference type="Proteomes" id="UP000016569">
    <property type="component" value="Unassembled WGS sequence"/>
</dbReference>
<sequence>MQQAFVRRGLGMAAALSALVLVSCETPEPEAPPPPPPPPPPPALALNSGISEAAAVYVAFMREARTIDPAITDAATIEMIMNRGAAYESNQLSRGMIAYGAILALQSTAFVEGVRTYAVDPEQRRQVIERIQADPAYAAQLPGAADAAGLIVATLRSDSEALAAIAHVVAEDAYTIQERNDPRRRWAQQAVPDRDLRLETVRRLSEAQMLPGAEDAARLFAAAHDGNGLNVSAEALQPPYTPAVAKALAIAAMAALGAGGDEWRANTEALTLERNSQFCLSMSKLNLYQCIAAARPHYEHMFCAGRHVVGDLATCTAEAITPEPVILPTSMAQSTPVAADAAATSTEAIENGAASPN</sequence>
<dbReference type="SUPFAM" id="SSF101447">
    <property type="entry name" value="Formin homology 2 domain (FH2 domain)"/>
    <property type="match status" value="1"/>
</dbReference>
<reference evidence="4" key="1">
    <citation type="journal article" date="2013" name="Genome Announc.">
        <title>Draft Genome Sequence of the Dimorphic Prosthecate Bacterium Brevundimonas abyssalis TAR-001T.</title>
        <authorList>
            <person name="Tsubouchi T."/>
            <person name="Nishi S."/>
            <person name="Usui K."/>
            <person name="Shimane Y."/>
            <person name="Takaki Y."/>
            <person name="Maruyama T."/>
            <person name="Hatada Y."/>
        </authorList>
    </citation>
    <scope>NUCLEOTIDE SEQUENCE [LARGE SCALE GENOMIC DNA]</scope>
    <source>
        <strain evidence="4">TAR-001</strain>
    </source>
</reference>
<organism evidence="3 4">
    <name type="scientific">Brevundimonas abyssalis TAR-001</name>
    <dbReference type="NCBI Taxonomy" id="1391729"/>
    <lineage>
        <taxon>Bacteria</taxon>
        <taxon>Pseudomonadati</taxon>
        <taxon>Pseudomonadota</taxon>
        <taxon>Alphaproteobacteria</taxon>
        <taxon>Caulobacterales</taxon>
        <taxon>Caulobacteraceae</taxon>
        <taxon>Brevundimonas</taxon>
    </lineage>
</organism>
<protein>
    <recommendedName>
        <fullName evidence="5">Lipoprotein</fullName>
    </recommendedName>
</protein>
<dbReference type="PROSITE" id="PS51257">
    <property type="entry name" value="PROKAR_LIPOPROTEIN"/>
    <property type="match status" value="1"/>
</dbReference>
<evidence type="ECO:0008006" key="5">
    <source>
        <dbReference type="Google" id="ProtNLM"/>
    </source>
</evidence>
<feature type="region of interest" description="Disordered" evidence="1">
    <location>
        <begin position="25"/>
        <end position="45"/>
    </location>
</feature>
<evidence type="ECO:0000313" key="4">
    <source>
        <dbReference type="Proteomes" id="UP000016569"/>
    </source>
</evidence>
<dbReference type="OrthoDB" id="7626611at2"/>
<keyword evidence="4" id="KW-1185">Reference proteome</keyword>
<dbReference type="AlphaFoldDB" id="A0A8E0NE20"/>
<feature type="signal peptide" evidence="2">
    <location>
        <begin position="1"/>
        <end position="23"/>
    </location>
</feature>
<comment type="caution">
    <text evidence="3">The sequence shown here is derived from an EMBL/GenBank/DDBJ whole genome shotgun (WGS) entry which is preliminary data.</text>
</comment>
<accession>A0A8E0NE20</accession>
<dbReference type="EMBL" id="BATC01000088">
    <property type="protein sequence ID" value="GAD60574.1"/>
    <property type="molecule type" value="Genomic_DNA"/>
</dbReference>
<dbReference type="RefSeq" id="WP_021698668.1">
    <property type="nucleotide sequence ID" value="NZ_BATC01000088.1"/>
</dbReference>
<evidence type="ECO:0000313" key="3">
    <source>
        <dbReference type="EMBL" id="GAD60574.1"/>
    </source>
</evidence>
<gene>
    <name evidence="3" type="ORF">MBEBAB_2824</name>
</gene>
<keyword evidence="2" id="KW-0732">Signal</keyword>
<proteinExistence type="predicted"/>
<feature type="chain" id="PRO_5034422174" description="Lipoprotein" evidence="2">
    <location>
        <begin position="24"/>
        <end position="357"/>
    </location>
</feature>